<dbReference type="InterPro" id="IPR016032">
    <property type="entry name" value="Sig_transdc_resp-reg_C-effctor"/>
</dbReference>
<dbReference type="Pfam" id="PF00072">
    <property type="entry name" value="Response_reg"/>
    <property type="match status" value="1"/>
</dbReference>
<keyword evidence="6" id="KW-1185">Reference proteome</keyword>
<dbReference type="RefSeq" id="WP_308863596.1">
    <property type="nucleotide sequence ID" value="NZ_JAVHUL010000009.1"/>
</dbReference>
<reference evidence="5 6" key="1">
    <citation type="submission" date="2023-08" db="EMBL/GenBank/DDBJ databases">
        <title>Mesonia sp. MT50, isolated from deep-sea sediment of the Mariana Trench.</title>
        <authorList>
            <person name="Fu H."/>
        </authorList>
    </citation>
    <scope>NUCLEOTIDE SEQUENCE [LARGE SCALE GENOMIC DNA]</scope>
    <source>
        <strain evidence="5 6">MT50</strain>
    </source>
</reference>
<sequence>MTKRILFIEDEFLIAKDIQLLLQKNEKYQVDVAKTPRKALELYQAHEYHLIISDINLQCEKDGIEVVKGLKEIRTLPVIYLTAYKEASFLERAKETMPFAYLLKPFQEEQLKVTIQLSLLNYQNTIEGKQEDIENTKKIENLTTREKEVLITLATGKTSKEIADTLCVSYHTVEKHKKNIKEKLGFHTIGELVKFTFSSKLYKVY</sequence>
<evidence type="ECO:0000256" key="2">
    <source>
        <dbReference type="PROSITE-ProRule" id="PRU00169"/>
    </source>
</evidence>
<evidence type="ECO:0000259" key="3">
    <source>
        <dbReference type="PROSITE" id="PS50043"/>
    </source>
</evidence>
<feature type="domain" description="Response regulatory" evidence="4">
    <location>
        <begin position="4"/>
        <end position="119"/>
    </location>
</feature>
<dbReference type="SUPFAM" id="SSF52172">
    <property type="entry name" value="CheY-like"/>
    <property type="match status" value="1"/>
</dbReference>
<protein>
    <submittedName>
        <fullName evidence="5">Response regulator</fullName>
    </submittedName>
</protein>
<dbReference type="InterPro" id="IPR000792">
    <property type="entry name" value="Tscrpt_reg_LuxR_C"/>
</dbReference>
<dbReference type="CDD" id="cd06170">
    <property type="entry name" value="LuxR_C_like"/>
    <property type="match status" value="1"/>
</dbReference>
<feature type="modified residue" description="4-aspartylphosphate" evidence="2">
    <location>
        <position position="54"/>
    </location>
</feature>
<proteinExistence type="predicted"/>
<comment type="caution">
    <text evidence="5">The sequence shown here is derived from an EMBL/GenBank/DDBJ whole genome shotgun (WGS) entry which is preliminary data.</text>
</comment>
<dbReference type="Pfam" id="PF00196">
    <property type="entry name" value="GerE"/>
    <property type="match status" value="1"/>
</dbReference>
<accession>A0ABU0ZZP3</accession>
<evidence type="ECO:0000259" key="4">
    <source>
        <dbReference type="PROSITE" id="PS50110"/>
    </source>
</evidence>
<evidence type="ECO:0000256" key="1">
    <source>
        <dbReference type="ARBA" id="ARBA00023125"/>
    </source>
</evidence>
<keyword evidence="2" id="KW-0597">Phosphoprotein</keyword>
<name>A0ABU0ZZP3_9FLAO</name>
<dbReference type="InterPro" id="IPR039420">
    <property type="entry name" value="WalR-like"/>
</dbReference>
<keyword evidence="1" id="KW-0238">DNA-binding</keyword>
<dbReference type="EMBL" id="JAVHUL010000009">
    <property type="protein sequence ID" value="MDQ7916924.1"/>
    <property type="molecule type" value="Genomic_DNA"/>
</dbReference>
<dbReference type="PROSITE" id="PS50110">
    <property type="entry name" value="RESPONSE_REGULATORY"/>
    <property type="match status" value="1"/>
</dbReference>
<dbReference type="InterPro" id="IPR036388">
    <property type="entry name" value="WH-like_DNA-bd_sf"/>
</dbReference>
<dbReference type="SUPFAM" id="SSF46894">
    <property type="entry name" value="C-terminal effector domain of the bipartite response regulators"/>
    <property type="match status" value="1"/>
</dbReference>
<dbReference type="PANTHER" id="PTHR43214">
    <property type="entry name" value="TWO-COMPONENT RESPONSE REGULATOR"/>
    <property type="match status" value="1"/>
</dbReference>
<gene>
    <name evidence="5" type="ORF">RBU60_05000</name>
</gene>
<evidence type="ECO:0000313" key="5">
    <source>
        <dbReference type="EMBL" id="MDQ7916924.1"/>
    </source>
</evidence>
<dbReference type="SMART" id="SM00421">
    <property type="entry name" value="HTH_LUXR"/>
    <property type="match status" value="1"/>
</dbReference>
<dbReference type="InterPro" id="IPR011006">
    <property type="entry name" value="CheY-like_superfamily"/>
</dbReference>
<dbReference type="PROSITE" id="PS50043">
    <property type="entry name" value="HTH_LUXR_2"/>
    <property type="match status" value="1"/>
</dbReference>
<feature type="domain" description="HTH luxR-type" evidence="3">
    <location>
        <begin position="135"/>
        <end position="200"/>
    </location>
</feature>
<organism evidence="5 6">
    <name type="scientific">Mesonia profundi</name>
    <dbReference type="NCBI Taxonomy" id="3070998"/>
    <lineage>
        <taxon>Bacteria</taxon>
        <taxon>Pseudomonadati</taxon>
        <taxon>Bacteroidota</taxon>
        <taxon>Flavobacteriia</taxon>
        <taxon>Flavobacteriales</taxon>
        <taxon>Flavobacteriaceae</taxon>
        <taxon>Mesonia</taxon>
    </lineage>
</organism>
<dbReference type="Proteomes" id="UP001230915">
    <property type="component" value="Unassembled WGS sequence"/>
</dbReference>
<dbReference type="PROSITE" id="PS00622">
    <property type="entry name" value="HTH_LUXR_1"/>
    <property type="match status" value="1"/>
</dbReference>
<dbReference type="PRINTS" id="PR00038">
    <property type="entry name" value="HTHLUXR"/>
</dbReference>
<dbReference type="SMART" id="SM00448">
    <property type="entry name" value="REC"/>
    <property type="match status" value="1"/>
</dbReference>
<dbReference type="Gene3D" id="3.40.50.2300">
    <property type="match status" value="1"/>
</dbReference>
<dbReference type="Gene3D" id="1.10.10.10">
    <property type="entry name" value="Winged helix-like DNA-binding domain superfamily/Winged helix DNA-binding domain"/>
    <property type="match status" value="1"/>
</dbReference>
<dbReference type="InterPro" id="IPR001789">
    <property type="entry name" value="Sig_transdc_resp-reg_receiver"/>
</dbReference>
<evidence type="ECO:0000313" key="6">
    <source>
        <dbReference type="Proteomes" id="UP001230915"/>
    </source>
</evidence>